<evidence type="ECO:0000256" key="1">
    <source>
        <dbReference type="SAM" id="MobiDB-lite"/>
    </source>
</evidence>
<name>A0A1A8PU62_9TELE</name>
<reference evidence="2" key="1">
    <citation type="submission" date="2016-05" db="EMBL/GenBank/DDBJ databases">
        <authorList>
            <person name="Lavstsen T."/>
            <person name="Jespersen J.S."/>
        </authorList>
    </citation>
    <scope>NUCLEOTIDE SEQUENCE</scope>
    <source>
        <tissue evidence="2">Brain</tissue>
    </source>
</reference>
<sequence>TTSQRESFPLMVRDLKLQTRNADFWFLRMDRLLPKGKLFFITNLPQNGLGFQMKAVSPEITWMRQSESQRGHAPQMVRDLEVQQRDSD</sequence>
<feature type="non-terminal residue" evidence="2">
    <location>
        <position position="88"/>
    </location>
</feature>
<proteinExistence type="predicted"/>
<feature type="region of interest" description="Disordered" evidence="1">
    <location>
        <begin position="64"/>
        <end position="88"/>
    </location>
</feature>
<reference evidence="2" key="2">
    <citation type="submission" date="2016-06" db="EMBL/GenBank/DDBJ databases">
        <title>The genome of a short-lived fish provides insights into sex chromosome evolution and the genetic control of aging.</title>
        <authorList>
            <person name="Reichwald K."/>
            <person name="Felder M."/>
            <person name="Petzold A."/>
            <person name="Koch P."/>
            <person name="Groth M."/>
            <person name="Platzer M."/>
        </authorList>
    </citation>
    <scope>NUCLEOTIDE SEQUENCE</scope>
    <source>
        <tissue evidence="2">Brain</tissue>
    </source>
</reference>
<organism evidence="2">
    <name type="scientific">Nothobranchius pienaari</name>
    <dbReference type="NCBI Taxonomy" id="704102"/>
    <lineage>
        <taxon>Eukaryota</taxon>
        <taxon>Metazoa</taxon>
        <taxon>Chordata</taxon>
        <taxon>Craniata</taxon>
        <taxon>Vertebrata</taxon>
        <taxon>Euteleostomi</taxon>
        <taxon>Actinopterygii</taxon>
        <taxon>Neopterygii</taxon>
        <taxon>Teleostei</taxon>
        <taxon>Neoteleostei</taxon>
        <taxon>Acanthomorphata</taxon>
        <taxon>Ovalentaria</taxon>
        <taxon>Atherinomorphae</taxon>
        <taxon>Cyprinodontiformes</taxon>
        <taxon>Nothobranchiidae</taxon>
        <taxon>Nothobranchius</taxon>
    </lineage>
</organism>
<dbReference type="EMBL" id="HAEG01009440">
    <property type="protein sequence ID" value="SBR84514.1"/>
    <property type="molecule type" value="Transcribed_RNA"/>
</dbReference>
<evidence type="ECO:0000313" key="2">
    <source>
        <dbReference type="EMBL" id="SBR84514.1"/>
    </source>
</evidence>
<accession>A0A1A8PU62</accession>
<dbReference type="AlphaFoldDB" id="A0A1A8PU62"/>
<feature type="non-terminal residue" evidence="2">
    <location>
        <position position="1"/>
    </location>
</feature>
<protein>
    <submittedName>
        <fullName evidence="2">Uncharacterized protein</fullName>
    </submittedName>
</protein>
<feature type="compositionally biased region" description="Basic and acidic residues" evidence="1">
    <location>
        <begin position="78"/>
        <end position="88"/>
    </location>
</feature>
<gene>
    <name evidence="2" type="primary">Nfu_g_1_024329</name>
</gene>